<dbReference type="EMBL" id="CDMY01000315">
    <property type="protein sequence ID" value="CEM02000.1"/>
    <property type="molecule type" value="Genomic_DNA"/>
</dbReference>
<evidence type="ECO:0000256" key="1">
    <source>
        <dbReference type="SAM" id="MobiDB-lite"/>
    </source>
</evidence>
<keyword evidence="4" id="KW-1185">Reference proteome</keyword>
<protein>
    <submittedName>
        <fullName evidence="3">Uncharacterized protein</fullName>
    </submittedName>
</protein>
<dbReference type="VEuPathDB" id="CryptoDB:Vbra_13387"/>
<evidence type="ECO:0000313" key="3">
    <source>
        <dbReference type="EMBL" id="CEM02000.1"/>
    </source>
</evidence>
<keyword evidence="2" id="KW-0732">Signal</keyword>
<evidence type="ECO:0000313" key="4">
    <source>
        <dbReference type="Proteomes" id="UP000041254"/>
    </source>
</evidence>
<dbReference type="InParanoid" id="A0A0G4EUL4"/>
<sequence>MRLSSLVLATLSVSLLAIIHVTNLLQLHPAAEGNDDNITSAGSASRGVSSTPAGFAAFLDEFVMQKCECLLRPAIPSVPDAAGLFRAWMNLTQHFGTSVTRLDYEWSLAALHQLLRWMERDLRVFQYPLPGRKVLRRFLEENGADTDMLASVRLQVPGVPSVDTLLSSNRNSAYDLDSIFWHVLRQSKYAATPPAEQGKTALFQLPIFSGRWELVARKAQKRLNGGPSLPQMSARAFGGFLTTAMVGIVIAWIRASYPHYDRSAGRDHFWIVSHDAGKAETSGFAPESLASNATCLANTADPLDRHPMYVLADEREMLANASSLEGLLARSRSREPRPPHPFDPKRDISLAPSADIARANYALTLSLDDDGRTANWNGSVAERVLRPDGGLLSRNDIALADAVAHMMRKSGRYEPHLRSGHRPTFAFFAGRWGIESSDKGHLRREIFEAFLRARARNERPIVIEDRMLRTSTYTHHLQRSTFCLCPEGTRSCFWDWTSLAMFVPRREAKHTYAILAGISEARVRSMQRALIEVRPFLMYHLSEAVRGDAFHMTLLELYMRHSLCVR</sequence>
<evidence type="ECO:0000256" key="2">
    <source>
        <dbReference type="SAM" id="SignalP"/>
    </source>
</evidence>
<proteinExistence type="predicted"/>
<name>A0A0G4EUL4_VITBC</name>
<feature type="chain" id="PRO_5005188174" evidence="2">
    <location>
        <begin position="25"/>
        <end position="566"/>
    </location>
</feature>
<accession>A0A0G4EUL4</accession>
<dbReference type="STRING" id="1169540.A0A0G4EUL4"/>
<dbReference type="PANTHER" id="PTHR11062:SF281">
    <property type="entry name" value="EXOSTOSIN-LIKE 2"/>
    <property type="match status" value="1"/>
</dbReference>
<dbReference type="GO" id="GO:0016757">
    <property type="term" value="F:glycosyltransferase activity"/>
    <property type="evidence" value="ECO:0007669"/>
    <property type="project" value="InterPro"/>
</dbReference>
<feature type="signal peptide" evidence="2">
    <location>
        <begin position="1"/>
        <end position="24"/>
    </location>
</feature>
<dbReference type="OrthoDB" id="523138at2759"/>
<dbReference type="PhylomeDB" id="A0A0G4EUL4"/>
<dbReference type="Proteomes" id="UP000041254">
    <property type="component" value="Unassembled WGS sequence"/>
</dbReference>
<organism evidence="3 4">
    <name type="scientific">Vitrella brassicaformis (strain CCMP3155)</name>
    <dbReference type="NCBI Taxonomy" id="1169540"/>
    <lineage>
        <taxon>Eukaryota</taxon>
        <taxon>Sar</taxon>
        <taxon>Alveolata</taxon>
        <taxon>Colpodellida</taxon>
        <taxon>Vitrellaceae</taxon>
        <taxon>Vitrella</taxon>
    </lineage>
</organism>
<dbReference type="AlphaFoldDB" id="A0A0G4EUL4"/>
<feature type="compositionally biased region" description="Basic and acidic residues" evidence="1">
    <location>
        <begin position="332"/>
        <end position="348"/>
    </location>
</feature>
<dbReference type="InterPro" id="IPR004263">
    <property type="entry name" value="Exostosin"/>
</dbReference>
<dbReference type="PANTHER" id="PTHR11062">
    <property type="entry name" value="EXOSTOSIN HEPARAN SULFATE GLYCOSYLTRANSFERASE -RELATED"/>
    <property type="match status" value="1"/>
</dbReference>
<gene>
    <name evidence="3" type="ORF">Vbra_13387</name>
</gene>
<feature type="region of interest" description="Disordered" evidence="1">
    <location>
        <begin position="329"/>
        <end position="348"/>
    </location>
</feature>
<reference evidence="3 4" key="1">
    <citation type="submission" date="2014-11" db="EMBL/GenBank/DDBJ databases">
        <authorList>
            <person name="Zhu J."/>
            <person name="Qi W."/>
            <person name="Song R."/>
        </authorList>
    </citation>
    <scope>NUCLEOTIDE SEQUENCE [LARGE SCALE GENOMIC DNA]</scope>
</reference>